<name>A0ACC6V2X0_9CREN</name>
<sequence>MREEGLFRVAGLALEYPSEDVRRRLAEVAEAVDDEELRRAIEAIARDEGAEAKYVELFDFSPERSLYLTYHFFGDTRRRGAALVELKRLFKEAGVELGSELPDYLPKLLELAAERPDLGKPALERYRAALEKIRRGCAGTPYAVVLSAVLAALPPVEEGEVEKIMNPPVEEVGLDRF</sequence>
<dbReference type="Proteomes" id="UP000033636">
    <property type="component" value="Unassembled WGS sequence"/>
</dbReference>
<evidence type="ECO:0000313" key="1">
    <source>
        <dbReference type="EMBL" id="MFB6491059.1"/>
    </source>
</evidence>
<dbReference type="EMBL" id="JZWT02000020">
    <property type="protein sequence ID" value="MFB6491059.1"/>
    <property type="molecule type" value="Genomic_DNA"/>
</dbReference>
<gene>
    <name evidence="1" type="primary">narJ</name>
    <name evidence="1" type="ORF">TU35_007460</name>
</gene>
<protein>
    <submittedName>
        <fullName evidence="1">Nitrate reductase molybdenum cofactor assembly chaperone</fullName>
    </submittedName>
</protein>
<accession>A0ACC6V2X0</accession>
<reference evidence="1" key="1">
    <citation type="submission" date="2024-07" db="EMBL/GenBank/DDBJ databases">
        <title>Metagenome and Metagenome-Assembled Genomes of Archaea from a hot spring from the geothermal field of Los Azufres, Mexico.</title>
        <authorList>
            <person name="Marin-Paredes R."/>
            <person name="Martinez-Romero E."/>
            <person name="Servin-Garciduenas L.E."/>
        </authorList>
    </citation>
    <scope>NUCLEOTIDE SEQUENCE</scope>
</reference>
<organism evidence="1 2">
    <name type="scientific">Thermoproteus sp. AZ2</name>
    <dbReference type="NCBI Taxonomy" id="1609232"/>
    <lineage>
        <taxon>Archaea</taxon>
        <taxon>Thermoproteota</taxon>
        <taxon>Thermoprotei</taxon>
        <taxon>Thermoproteales</taxon>
        <taxon>Thermoproteaceae</taxon>
        <taxon>Thermoproteus</taxon>
    </lineage>
</organism>
<proteinExistence type="predicted"/>
<comment type="caution">
    <text evidence="1">The sequence shown here is derived from an EMBL/GenBank/DDBJ whole genome shotgun (WGS) entry which is preliminary data.</text>
</comment>
<evidence type="ECO:0000313" key="2">
    <source>
        <dbReference type="Proteomes" id="UP000033636"/>
    </source>
</evidence>